<organism evidence="2 3">
    <name type="scientific">Rhodocollybia butyracea</name>
    <dbReference type="NCBI Taxonomy" id="206335"/>
    <lineage>
        <taxon>Eukaryota</taxon>
        <taxon>Fungi</taxon>
        <taxon>Dikarya</taxon>
        <taxon>Basidiomycota</taxon>
        <taxon>Agaricomycotina</taxon>
        <taxon>Agaricomycetes</taxon>
        <taxon>Agaricomycetidae</taxon>
        <taxon>Agaricales</taxon>
        <taxon>Marasmiineae</taxon>
        <taxon>Omphalotaceae</taxon>
        <taxon>Rhodocollybia</taxon>
    </lineage>
</organism>
<evidence type="ECO:0000313" key="2">
    <source>
        <dbReference type="EMBL" id="KAF9058652.1"/>
    </source>
</evidence>
<evidence type="ECO:0000313" key="3">
    <source>
        <dbReference type="Proteomes" id="UP000772434"/>
    </source>
</evidence>
<comment type="caution">
    <text evidence="2">The sequence shown here is derived from an EMBL/GenBank/DDBJ whole genome shotgun (WGS) entry which is preliminary data.</text>
</comment>
<gene>
    <name evidence="2" type="ORF">BDP27DRAFT_1343174</name>
</gene>
<keyword evidence="1" id="KW-1133">Transmembrane helix</keyword>
<dbReference type="EMBL" id="JADNRY010000360">
    <property type="protein sequence ID" value="KAF9058652.1"/>
    <property type="molecule type" value="Genomic_DNA"/>
</dbReference>
<reference evidence="2" key="1">
    <citation type="submission" date="2020-11" db="EMBL/GenBank/DDBJ databases">
        <authorList>
            <consortium name="DOE Joint Genome Institute"/>
            <person name="Ahrendt S."/>
            <person name="Riley R."/>
            <person name="Andreopoulos W."/>
            <person name="Labutti K."/>
            <person name="Pangilinan J."/>
            <person name="Ruiz-Duenas F.J."/>
            <person name="Barrasa J.M."/>
            <person name="Sanchez-Garcia M."/>
            <person name="Camarero S."/>
            <person name="Miyauchi S."/>
            <person name="Serrano A."/>
            <person name="Linde D."/>
            <person name="Babiker R."/>
            <person name="Drula E."/>
            <person name="Ayuso-Fernandez I."/>
            <person name="Pacheco R."/>
            <person name="Padilla G."/>
            <person name="Ferreira P."/>
            <person name="Barriuso J."/>
            <person name="Kellner H."/>
            <person name="Castanera R."/>
            <person name="Alfaro M."/>
            <person name="Ramirez L."/>
            <person name="Pisabarro A.G."/>
            <person name="Kuo A."/>
            <person name="Tritt A."/>
            <person name="Lipzen A."/>
            <person name="He G."/>
            <person name="Yan M."/>
            <person name="Ng V."/>
            <person name="Cullen D."/>
            <person name="Martin F."/>
            <person name="Rosso M.-N."/>
            <person name="Henrissat B."/>
            <person name="Hibbett D."/>
            <person name="Martinez A.T."/>
            <person name="Grigoriev I.V."/>
        </authorList>
    </citation>
    <scope>NUCLEOTIDE SEQUENCE</scope>
    <source>
        <strain evidence="2">AH 40177</strain>
    </source>
</reference>
<dbReference type="Proteomes" id="UP000772434">
    <property type="component" value="Unassembled WGS sequence"/>
</dbReference>
<sequence length="109" mass="12408">MVLALENYITFVKSTFKILLALHREIQVTSLVLSRFLTQYCTDNISWTMPRIWENRVEGTFSVEVVVVIGVVAGVGVLAVAVRIDCLCWCTGLWIYILMVWLVANRVKT</sequence>
<name>A0A9P5TXV7_9AGAR</name>
<protein>
    <submittedName>
        <fullName evidence="2">Uncharacterized protein</fullName>
    </submittedName>
</protein>
<evidence type="ECO:0000256" key="1">
    <source>
        <dbReference type="SAM" id="Phobius"/>
    </source>
</evidence>
<dbReference type="AlphaFoldDB" id="A0A9P5TXV7"/>
<feature type="transmembrane region" description="Helical" evidence="1">
    <location>
        <begin position="86"/>
        <end position="104"/>
    </location>
</feature>
<accession>A0A9P5TXV7</accession>
<feature type="transmembrane region" description="Helical" evidence="1">
    <location>
        <begin position="59"/>
        <end position="79"/>
    </location>
</feature>
<keyword evidence="3" id="KW-1185">Reference proteome</keyword>
<proteinExistence type="predicted"/>
<keyword evidence="1" id="KW-0812">Transmembrane</keyword>
<keyword evidence="1" id="KW-0472">Membrane</keyword>